<evidence type="ECO:0000256" key="1">
    <source>
        <dbReference type="SAM" id="Phobius"/>
    </source>
</evidence>
<keyword evidence="1" id="KW-1133">Transmembrane helix</keyword>
<dbReference type="EMBL" id="GL379788">
    <property type="protein sequence ID" value="EGT40503.1"/>
    <property type="molecule type" value="Genomic_DNA"/>
</dbReference>
<sequence>MVQVGPYSSTNRISTISSGVARNSTGHVLIKVSDKAPKMCCGRFKRRTVLMVVFTFTMFGLVALVGCGASLVKYI</sequence>
<gene>
    <name evidence="2" type="ORF">CAEBREN_20598</name>
</gene>
<dbReference type="AlphaFoldDB" id="G0MAR1"/>
<evidence type="ECO:0008006" key="4">
    <source>
        <dbReference type="Google" id="ProtNLM"/>
    </source>
</evidence>
<dbReference type="InParanoid" id="G0MAR1"/>
<keyword evidence="1" id="KW-0812">Transmembrane</keyword>
<organism evidence="3">
    <name type="scientific">Caenorhabditis brenneri</name>
    <name type="common">Nematode worm</name>
    <dbReference type="NCBI Taxonomy" id="135651"/>
    <lineage>
        <taxon>Eukaryota</taxon>
        <taxon>Metazoa</taxon>
        <taxon>Ecdysozoa</taxon>
        <taxon>Nematoda</taxon>
        <taxon>Chromadorea</taxon>
        <taxon>Rhabditida</taxon>
        <taxon>Rhabditina</taxon>
        <taxon>Rhabditomorpha</taxon>
        <taxon>Rhabditoidea</taxon>
        <taxon>Rhabditidae</taxon>
        <taxon>Peloderinae</taxon>
        <taxon>Caenorhabditis</taxon>
    </lineage>
</organism>
<keyword evidence="3" id="KW-1185">Reference proteome</keyword>
<feature type="transmembrane region" description="Helical" evidence="1">
    <location>
        <begin position="48"/>
        <end position="72"/>
    </location>
</feature>
<proteinExistence type="predicted"/>
<dbReference type="HOGENOM" id="CLU_2673296_0_0_1"/>
<protein>
    <recommendedName>
        <fullName evidence="4">Transmembrane protein</fullName>
    </recommendedName>
</protein>
<reference evidence="3" key="1">
    <citation type="submission" date="2011-07" db="EMBL/GenBank/DDBJ databases">
        <authorList>
            <consortium name="Caenorhabditis brenneri Sequencing and Analysis Consortium"/>
            <person name="Wilson R.K."/>
        </authorList>
    </citation>
    <scope>NUCLEOTIDE SEQUENCE [LARGE SCALE GENOMIC DNA]</scope>
    <source>
        <strain evidence="3">PB2801</strain>
    </source>
</reference>
<dbReference type="eggNOG" id="ENOG502TFEN">
    <property type="taxonomic scope" value="Eukaryota"/>
</dbReference>
<evidence type="ECO:0000313" key="3">
    <source>
        <dbReference type="Proteomes" id="UP000008068"/>
    </source>
</evidence>
<accession>G0MAR1</accession>
<keyword evidence="1" id="KW-0472">Membrane</keyword>
<dbReference type="Proteomes" id="UP000008068">
    <property type="component" value="Unassembled WGS sequence"/>
</dbReference>
<name>G0MAR1_CAEBE</name>
<evidence type="ECO:0000313" key="2">
    <source>
        <dbReference type="EMBL" id="EGT40503.1"/>
    </source>
</evidence>